<feature type="transmembrane region" description="Helical" evidence="9">
    <location>
        <begin position="472"/>
        <end position="490"/>
    </location>
</feature>
<reference evidence="10 11" key="1">
    <citation type="submission" date="2019-10" db="EMBL/GenBank/DDBJ databases">
        <title>Nocardia macrotermitis sp. nov. and Nocardia aurantia sp. nov., isolated from the gut of fungus growing-termite Macrotermes natalensis.</title>
        <authorList>
            <person name="Benndorf R."/>
            <person name="Schwitalla J."/>
            <person name="Martin K."/>
            <person name="De Beer W."/>
            <person name="Kaster A.-K."/>
            <person name="Vollmers J."/>
            <person name="Poulsen M."/>
            <person name="Beemelmanns C."/>
        </authorList>
    </citation>
    <scope>NUCLEOTIDE SEQUENCE [LARGE SCALE GENOMIC DNA]</scope>
    <source>
        <strain evidence="10 11">RB56</strain>
    </source>
</reference>
<evidence type="ECO:0000256" key="4">
    <source>
        <dbReference type="ARBA" id="ARBA00022597"/>
    </source>
</evidence>
<evidence type="ECO:0008006" key="12">
    <source>
        <dbReference type="Google" id="ProtNLM"/>
    </source>
</evidence>
<feature type="transmembrane region" description="Helical" evidence="9">
    <location>
        <begin position="262"/>
        <end position="283"/>
    </location>
</feature>
<evidence type="ECO:0000256" key="7">
    <source>
        <dbReference type="ARBA" id="ARBA00023136"/>
    </source>
</evidence>
<dbReference type="OrthoDB" id="3515028at2"/>
<proteinExistence type="predicted"/>
<evidence type="ECO:0000256" key="2">
    <source>
        <dbReference type="ARBA" id="ARBA00022448"/>
    </source>
</evidence>
<dbReference type="EMBL" id="WEGI01000014">
    <property type="protein sequence ID" value="MQY30388.1"/>
    <property type="molecule type" value="Genomic_DNA"/>
</dbReference>
<feature type="compositionally biased region" description="Gly residues" evidence="8">
    <location>
        <begin position="221"/>
        <end position="235"/>
    </location>
</feature>
<comment type="caution">
    <text evidence="10">The sequence shown here is derived from an EMBL/GenBank/DDBJ whole genome shotgun (WGS) entry which is preliminary data.</text>
</comment>
<name>A0A7K0DXV8_9NOCA</name>
<sequence>MTDSEIKAHGLKLEVATRRMAGPLRAGRRLPWLSFLVYVPAAVLVLLLLVVPAGFTVERAVRAQAGLVIWCVVFALAAIALVLLWRRDITPQLAEAHGWRDLLPHRDGAKYRAHDSKSSEAEKDSPADAMVSGRAGDPEDSERQVGDPESRAESAEPAAEGTEPQAASPDTAAKSAEPQSESAQSAVRVPDPSADDADSPEGDADSPEGDAKSLEGDAGSPEGGGADSPEGGAGSPVGNSDGRPDRPKPEGHSDGLATRPMWNAWTAAFVVAVVAAIEVTVELGPAGRGAYGRTLLWVALMLAMLWVGLGVAWRWRNTWWMSWPVVLPFGVSAFATGVLARLVVSWARSGGLVKGIAGEYIWYMGALFAAFLWTWFGVILVLFRGAIAAMEADPVRRAYLYPGANEEEVSVFRLVRLARPVVLVIGLASVIAAARVFDAVLIAVPGALQYSLDSATVHWWRLATGTPHTGDAAVYAIPLVVIVGLIVWVLQIDVGGLRTSWVRTAPRRDPVREPLSAWHGLRVWTPSLIALSPLILLLVVGFAGTGGPVFYGPQSIWGDETLWRAMQNTLEVAAWATALMLGAALPVAYQLAALRPERMPARWSVVLLVVLAVLPAQMYVGPIRQAAESLSLTGLSGATLILVHAAIGLPMAVLILRGALLPPSDSAEAGTPRGSTAPASAVLQTMWRARAAVGAVAVLELIQVWNDFFVGLLVSGADISPWSVLLWGEAREFNEKTSYLAAGALVSAVPPVLLLWFTWRRFLVPGLFGGVLR</sequence>
<feature type="transmembrane region" description="Helical" evidence="9">
    <location>
        <begin position="603"/>
        <end position="620"/>
    </location>
</feature>
<evidence type="ECO:0000256" key="3">
    <source>
        <dbReference type="ARBA" id="ARBA00022475"/>
    </source>
</evidence>
<feature type="transmembrane region" description="Helical" evidence="9">
    <location>
        <begin position="67"/>
        <end position="85"/>
    </location>
</feature>
<feature type="transmembrane region" description="Helical" evidence="9">
    <location>
        <begin position="572"/>
        <end position="591"/>
    </location>
</feature>
<dbReference type="SUPFAM" id="SSF161098">
    <property type="entry name" value="MetI-like"/>
    <property type="match status" value="2"/>
</dbReference>
<protein>
    <recommendedName>
        <fullName evidence="12">ABC transmembrane type-1 domain-containing protein</fullName>
    </recommendedName>
</protein>
<feature type="transmembrane region" description="Helical" evidence="9">
    <location>
        <begin position="421"/>
        <end position="452"/>
    </location>
</feature>
<keyword evidence="6 9" id="KW-1133">Transmembrane helix</keyword>
<dbReference type="Proteomes" id="UP000431401">
    <property type="component" value="Unassembled WGS sequence"/>
</dbReference>
<feature type="region of interest" description="Disordered" evidence="8">
    <location>
        <begin position="110"/>
        <end position="257"/>
    </location>
</feature>
<evidence type="ECO:0000256" key="9">
    <source>
        <dbReference type="SAM" id="Phobius"/>
    </source>
</evidence>
<evidence type="ECO:0000256" key="8">
    <source>
        <dbReference type="SAM" id="MobiDB-lite"/>
    </source>
</evidence>
<keyword evidence="2" id="KW-0813">Transport</keyword>
<evidence type="ECO:0000313" key="10">
    <source>
        <dbReference type="EMBL" id="MQY30388.1"/>
    </source>
</evidence>
<evidence type="ECO:0000256" key="1">
    <source>
        <dbReference type="ARBA" id="ARBA00004651"/>
    </source>
</evidence>
<feature type="compositionally biased region" description="Basic and acidic residues" evidence="8">
    <location>
        <begin position="242"/>
        <end position="253"/>
    </location>
</feature>
<feature type="compositionally biased region" description="Low complexity" evidence="8">
    <location>
        <begin position="172"/>
        <end position="192"/>
    </location>
</feature>
<keyword evidence="7 9" id="KW-0472">Membrane</keyword>
<evidence type="ECO:0000313" key="11">
    <source>
        <dbReference type="Proteomes" id="UP000431401"/>
    </source>
</evidence>
<feature type="transmembrane region" description="Helical" evidence="9">
    <location>
        <begin position="640"/>
        <end position="660"/>
    </location>
</feature>
<dbReference type="PANTHER" id="PTHR32243:SF50">
    <property type="entry name" value="MALTOSE_MALTODEXTRIN TRANSPORT SYSTEM PERMEASE PROTEIN MALG"/>
    <property type="match status" value="1"/>
</dbReference>
<keyword evidence="4" id="KW-0762">Sugar transport</keyword>
<feature type="compositionally biased region" description="Basic and acidic residues" evidence="8">
    <location>
        <begin position="110"/>
        <end position="126"/>
    </location>
</feature>
<feature type="transmembrane region" description="Helical" evidence="9">
    <location>
        <begin position="325"/>
        <end position="348"/>
    </location>
</feature>
<organism evidence="10 11">
    <name type="scientific">Nocardia aurantia</name>
    <dbReference type="NCBI Taxonomy" id="2585199"/>
    <lineage>
        <taxon>Bacteria</taxon>
        <taxon>Bacillati</taxon>
        <taxon>Actinomycetota</taxon>
        <taxon>Actinomycetes</taxon>
        <taxon>Mycobacteriales</taxon>
        <taxon>Nocardiaceae</taxon>
        <taxon>Nocardia</taxon>
    </lineage>
</organism>
<dbReference type="PANTHER" id="PTHR32243">
    <property type="entry name" value="MALTOSE TRANSPORT SYSTEM PERMEASE-RELATED"/>
    <property type="match status" value="1"/>
</dbReference>
<accession>A0A7K0DXV8</accession>
<feature type="transmembrane region" description="Helical" evidence="9">
    <location>
        <begin position="360"/>
        <end position="383"/>
    </location>
</feature>
<dbReference type="Gene3D" id="1.10.3720.10">
    <property type="entry name" value="MetI-like"/>
    <property type="match status" value="2"/>
</dbReference>
<dbReference type="GO" id="GO:0005886">
    <property type="term" value="C:plasma membrane"/>
    <property type="evidence" value="ECO:0007669"/>
    <property type="project" value="UniProtKB-SubCell"/>
</dbReference>
<dbReference type="AlphaFoldDB" id="A0A7K0DXV8"/>
<feature type="transmembrane region" description="Helical" evidence="9">
    <location>
        <begin position="739"/>
        <end position="759"/>
    </location>
</feature>
<dbReference type="InterPro" id="IPR035906">
    <property type="entry name" value="MetI-like_sf"/>
</dbReference>
<keyword evidence="5 9" id="KW-0812">Transmembrane</keyword>
<dbReference type="InterPro" id="IPR050901">
    <property type="entry name" value="BP-dep_ABC_trans_perm"/>
</dbReference>
<evidence type="ECO:0000256" key="6">
    <source>
        <dbReference type="ARBA" id="ARBA00022989"/>
    </source>
</evidence>
<dbReference type="RefSeq" id="WP_153347689.1">
    <property type="nucleotide sequence ID" value="NZ_WEGI01000014.1"/>
</dbReference>
<feature type="compositionally biased region" description="Acidic residues" evidence="8">
    <location>
        <begin position="193"/>
        <end position="208"/>
    </location>
</feature>
<evidence type="ECO:0000256" key="5">
    <source>
        <dbReference type="ARBA" id="ARBA00022692"/>
    </source>
</evidence>
<comment type="subcellular location">
    <subcellularLocation>
        <location evidence="1">Cell membrane</location>
        <topology evidence="1">Multi-pass membrane protein</topology>
    </subcellularLocation>
</comment>
<feature type="transmembrane region" description="Helical" evidence="9">
    <location>
        <begin position="35"/>
        <end position="55"/>
    </location>
</feature>
<feature type="compositionally biased region" description="Basic and acidic residues" evidence="8">
    <location>
        <begin position="141"/>
        <end position="154"/>
    </location>
</feature>
<gene>
    <name evidence="10" type="ORF">NRB56_59900</name>
</gene>
<feature type="transmembrane region" description="Helical" evidence="9">
    <location>
        <begin position="528"/>
        <end position="552"/>
    </location>
</feature>
<keyword evidence="11" id="KW-1185">Reference proteome</keyword>
<keyword evidence="3" id="KW-1003">Cell membrane</keyword>
<feature type="transmembrane region" description="Helical" evidence="9">
    <location>
        <begin position="295"/>
        <end position="313"/>
    </location>
</feature>